<sequence>MAETHENCERLYLLACVCDLESKKLEYPLPVTINFPKKPRSLSLSLRRRPTRFPSPQSPPSPDHQLASNLKVSATLLGKRCFFQQVDNADQLNSSSKKQRKQSKMTTKQQDLNLNANLQIQNPHLPSNFLDHIKALGGSDVKLVIEKKLTNTDLDIGNHRFSMPLSMIHSEFLTKDEKESLTIKIGKHLMGIDVLLWDPFLDHNTKLCLKKWDFTKTSSSYMLIENWNYVADRNDLRADMMVQMWSFRVNSKLCFALVY</sequence>
<comment type="subcellular location">
    <subcellularLocation>
        <location evidence="1">Nucleus</location>
    </subcellularLocation>
</comment>
<proteinExistence type="predicted"/>
<evidence type="ECO:0000313" key="8">
    <source>
        <dbReference type="RefSeq" id="XP_015894889.3"/>
    </source>
</evidence>
<keyword evidence="3" id="KW-0238">DNA-binding</keyword>
<evidence type="ECO:0000256" key="4">
    <source>
        <dbReference type="ARBA" id="ARBA00023163"/>
    </source>
</evidence>
<accession>A0A6P4AZQ5</accession>
<evidence type="ECO:0000256" key="6">
    <source>
        <dbReference type="SAM" id="MobiDB-lite"/>
    </source>
</evidence>
<dbReference type="Proteomes" id="UP001652623">
    <property type="component" value="Chromosome 12"/>
</dbReference>
<feature type="region of interest" description="Disordered" evidence="6">
    <location>
        <begin position="43"/>
        <end position="66"/>
    </location>
</feature>
<name>A0A6P4AZQ5_ZIZJJ</name>
<dbReference type="SUPFAM" id="SSF101936">
    <property type="entry name" value="DNA-binding pseudobarrel domain"/>
    <property type="match status" value="1"/>
</dbReference>
<reference evidence="8" key="1">
    <citation type="submission" date="2025-08" db="UniProtKB">
        <authorList>
            <consortium name="RefSeq"/>
        </authorList>
    </citation>
    <scope>IDENTIFICATION</scope>
    <source>
        <tissue evidence="8">Seedling</tissue>
    </source>
</reference>
<gene>
    <name evidence="8" type="primary">LOC107428814</name>
</gene>
<protein>
    <submittedName>
        <fullName evidence="8">B3 domain-containing protein At2g31420</fullName>
    </submittedName>
</protein>
<evidence type="ECO:0000313" key="7">
    <source>
        <dbReference type="Proteomes" id="UP001652623"/>
    </source>
</evidence>
<evidence type="ECO:0000256" key="2">
    <source>
        <dbReference type="ARBA" id="ARBA00023015"/>
    </source>
</evidence>
<dbReference type="AlphaFoldDB" id="A0A6P4AZQ5"/>
<dbReference type="Gene3D" id="2.40.330.10">
    <property type="entry name" value="DNA-binding pseudobarrel domain"/>
    <property type="match status" value="1"/>
</dbReference>
<keyword evidence="2" id="KW-0805">Transcription regulation</keyword>
<dbReference type="PANTHER" id="PTHR31541">
    <property type="entry name" value="B3 DOMAIN PLANT PROTEIN-RELATED"/>
    <property type="match status" value="1"/>
</dbReference>
<dbReference type="InParanoid" id="A0A6P4AZQ5"/>
<evidence type="ECO:0000256" key="5">
    <source>
        <dbReference type="ARBA" id="ARBA00023242"/>
    </source>
</evidence>
<dbReference type="GeneID" id="107428814"/>
<dbReference type="GO" id="GO:0005634">
    <property type="term" value="C:nucleus"/>
    <property type="evidence" value="ECO:0007669"/>
    <property type="project" value="UniProtKB-SubCell"/>
</dbReference>
<evidence type="ECO:0000256" key="3">
    <source>
        <dbReference type="ARBA" id="ARBA00023125"/>
    </source>
</evidence>
<dbReference type="InterPro" id="IPR015300">
    <property type="entry name" value="DNA-bd_pseudobarrel_sf"/>
</dbReference>
<dbReference type="KEGG" id="zju:107428814"/>
<dbReference type="RefSeq" id="XP_015894889.3">
    <property type="nucleotide sequence ID" value="XM_016039403.3"/>
</dbReference>
<keyword evidence="7" id="KW-1185">Reference proteome</keyword>
<evidence type="ECO:0000256" key="1">
    <source>
        <dbReference type="ARBA" id="ARBA00004123"/>
    </source>
</evidence>
<keyword evidence="4" id="KW-0804">Transcription</keyword>
<dbReference type="PANTHER" id="PTHR31541:SF25">
    <property type="entry name" value="GAMMA-GLIADIN B"/>
    <property type="match status" value="1"/>
</dbReference>
<dbReference type="InterPro" id="IPR005508">
    <property type="entry name" value="At2g31720-like"/>
</dbReference>
<dbReference type="Pfam" id="PF03754">
    <property type="entry name" value="At2g31720-like"/>
    <property type="match status" value="1"/>
</dbReference>
<dbReference type="GO" id="GO:0003677">
    <property type="term" value="F:DNA binding"/>
    <property type="evidence" value="ECO:0007669"/>
    <property type="project" value="UniProtKB-KW"/>
</dbReference>
<keyword evidence="5" id="KW-0539">Nucleus</keyword>
<organism evidence="7 8">
    <name type="scientific">Ziziphus jujuba</name>
    <name type="common">Chinese jujube</name>
    <name type="synonym">Ziziphus sativa</name>
    <dbReference type="NCBI Taxonomy" id="326968"/>
    <lineage>
        <taxon>Eukaryota</taxon>
        <taxon>Viridiplantae</taxon>
        <taxon>Streptophyta</taxon>
        <taxon>Embryophyta</taxon>
        <taxon>Tracheophyta</taxon>
        <taxon>Spermatophyta</taxon>
        <taxon>Magnoliopsida</taxon>
        <taxon>eudicotyledons</taxon>
        <taxon>Gunneridae</taxon>
        <taxon>Pentapetalae</taxon>
        <taxon>rosids</taxon>
        <taxon>fabids</taxon>
        <taxon>Rosales</taxon>
        <taxon>Rhamnaceae</taxon>
        <taxon>Paliureae</taxon>
        <taxon>Ziziphus</taxon>
    </lineage>
</organism>